<gene>
    <name evidence="1" type="ORF">ACFLIM_41795</name>
</gene>
<dbReference type="Proteomes" id="UP001603978">
    <property type="component" value="Unassembled WGS sequence"/>
</dbReference>
<sequence>MQGEEHLHGVVGRALETLPGQSGGLALMTIPEGRLGLGAQRQSSGCWDFSLIGQDKGGTGVGFRIANPAKVAGGPGDEGEQLGGCGAFVTMPLAAPQDTT</sequence>
<protein>
    <submittedName>
        <fullName evidence="1">Uncharacterized protein</fullName>
    </submittedName>
</protein>
<proteinExistence type="predicted"/>
<accession>A0ABW7AUK3</accession>
<evidence type="ECO:0000313" key="1">
    <source>
        <dbReference type="EMBL" id="MFG1709734.1"/>
    </source>
</evidence>
<organism evidence="1 2">
    <name type="scientific">Nonomuraea marmarensis</name>
    <dbReference type="NCBI Taxonomy" id="3351344"/>
    <lineage>
        <taxon>Bacteria</taxon>
        <taxon>Bacillati</taxon>
        <taxon>Actinomycetota</taxon>
        <taxon>Actinomycetes</taxon>
        <taxon>Streptosporangiales</taxon>
        <taxon>Streptosporangiaceae</taxon>
        <taxon>Nonomuraea</taxon>
    </lineage>
</organism>
<dbReference type="EMBL" id="JBICRM010000039">
    <property type="protein sequence ID" value="MFG1709734.1"/>
    <property type="molecule type" value="Genomic_DNA"/>
</dbReference>
<reference evidence="1 2" key="1">
    <citation type="submission" date="2024-10" db="EMBL/GenBank/DDBJ databases">
        <authorList>
            <person name="Topkara A.R."/>
            <person name="Saygin H."/>
        </authorList>
    </citation>
    <scope>NUCLEOTIDE SEQUENCE [LARGE SCALE GENOMIC DNA]</scope>
    <source>
        <strain evidence="1 2">M3C6</strain>
    </source>
</reference>
<dbReference type="RefSeq" id="WP_393174795.1">
    <property type="nucleotide sequence ID" value="NZ_JBICRM010000039.1"/>
</dbReference>
<name>A0ABW7AUK3_9ACTN</name>
<comment type="caution">
    <text evidence="1">The sequence shown here is derived from an EMBL/GenBank/DDBJ whole genome shotgun (WGS) entry which is preliminary data.</text>
</comment>
<evidence type="ECO:0000313" key="2">
    <source>
        <dbReference type="Proteomes" id="UP001603978"/>
    </source>
</evidence>
<keyword evidence="2" id="KW-1185">Reference proteome</keyword>